<dbReference type="PROSITE" id="PS01241">
    <property type="entry name" value="LINK_1"/>
    <property type="match status" value="1"/>
</dbReference>
<feature type="compositionally biased region" description="Polar residues" evidence="10">
    <location>
        <begin position="138"/>
        <end position="155"/>
    </location>
</feature>
<evidence type="ECO:0000256" key="2">
    <source>
        <dbReference type="ARBA" id="ARBA00022692"/>
    </source>
</evidence>
<evidence type="ECO:0000256" key="4">
    <source>
        <dbReference type="ARBA" id="ARBA00022989"/>
    </source>
</evidence>
<dbReference type="Pfam" id="PF00193">
    <property type="entry name" value="Xlink"/>
    <property type="match status" value="1"/>
</dbReference>
<keyword evidence="7" id="KW-0675">Receptor</keyword>
<evidence type="ECO:0000256" key="11">
    <source>
        <dbReference type="SAM" id="Phobius"/>
    </source>
</evidence>
<evidence type="ECO:0000256" key="10">
    <source>
        <dbReference type="SAM" id="MobiDB-lite"/>
    </source>
</evidence>
<dbReference type="GO" id="GO:0004888">
    <property type="term" value="F:transmembrane signaling receptor activity"/>
    <property type="evidence" value="ECO:0007669"/>
    <property type="project" value="TreeGrafter"/>
</dbReference>
<evidence type="ECO:0000256" key="12">
    <source>
        <dbReference type="SAM" id="SignalP"/>
    </source>
</evidence>
<dbReference type="GO" id="GO:0005540">
    <property type="term" value="F:hyaluronic acid binding"/>
    <property type="evidence" value="ECO:0007669"/>
    <property type="project" value="InterPro"/>
</dbReference>
<evidence type="ECO:0000256" key="5">
    <source>
        <dbReference type="ARBA" id="ARBA00023136"/>
    </source>
</evidence>
<dbReference type="GO" id="GO:0007155">
    <property type="term" value="P:cell adhesion"/>
    <property type="evidence" value="ECO:0007669"/>
    <property type="project" value="InterPro"/>
</dbReference>
<dbReference type="Gene3D" id="3.10.100.10">
    <property type="entry name" value="Mannose-Binding Protein A, subunit A"/>
    <property type="match status" value="1"/>
</dbReference>
<keyword evidence="4 11" id="KW-1133">Transmembrane helix</keyword>
<dbReference type="SUPFAM" id="SSF56436">
    <property type="entry name" value="C-type lectin-like"/>
    <property type="match status" value="1"/>
</dbReference>
<evidence type="ECO:0000259" key="13">
    <source>
        <dbReference type="PROSITE" id="PS50963"/>
    </source>
</evidence>
<dbReference type="PANTHER" id="PTHR10225:SF2">
    <property type="entry name" value="LYMPHATIC VESSEL ENDOTHELIAL HYALURONIC ACID RECEPTOR 1"/>
    <property type="match status" value="1"/>
</dbReference>
<feature type="compositionally biased region" description="Basic and acidic residues" evidence="10">
    <location>
        <begin position="242"/>
        <end position="268"/>
    </location>
</feature>
<feature type="transmembrane region" description="Helical" evidence="11">
    <location>
        <begin position="209"/>
        <end position="233"/>
    </location>
</feature>
<comment type="caution">
    <text evidence="14">The sequence shown here is derived from an EMBL/GenBank/DDBJ whole genome shotgun (WGS) entry which is preliminary data.</text>
</comment>
<gene>
    <name evidence="14" type="ORF">Q7C36_001438</name>
</gene>
<feature type="region of interest" description="Disordered" evidence="10">
    <location>
        <begin position="241"/>
        <end position="303"/>
    </location>
</feature>
<dbReference type="Proteomes" id="UP001187315">
    <property type="component" value="Unassembled WGS sequence"/>
</dbReference>
<accession>A0AA88T925</accession>
<evidence type="ECO:0000256" key="1">
    <source>
        <dbReference type="ARBA" id="ARBA00004167"/>
    </source>
</evidence>
<keyword evidence="5 11" id="KW-0472">Membrane</keyword>
<feature type="signal peptide" evidence="12">
    <location>
        <begin position="1"/>
        <end position="17"/>
    </location>
</feature>
<keyword evidence="3 12" id="KW-0732">Signal</keyword>
<feature type="disulfide bond" evidence="9">
    <location>
        <begin position="82"/>
        <end position="103"/>
    </location>
</feature>
<reference evidence="14" key="1">
    <citation type="submission" date="2023-08" db="EMBL/GenBank/DDBJ databases">
        <title>Pelteobagrus vachellii genome.</title>
        <authorList>
            <person name="Liu H."/>
        </authorList>
    </citation>
    <scope>NUCLEOTIDE SEQUENCE</scope>
    <source>
        <strain evidence="14">PRFRI_2022a</strain>
        <tissue evidence="14">Muscle</tissue>
    </source>
</reference>
<feature type="domain" description="Link" evidence="13">
    <location>
        <begin position="37"/>
        <end position="127"/>
    </location>
</feature>
<organism evidence="14 15">
    <name type="scientific">Tachysurus vachellii</name>
    <name type="common">Darkbarbel catfish</name>
    <name type="synonym">Pelteobagrus vachellii</name>
    <dbReference type="NCBI Taxonomy" id="175792"/>
    <lineage>
        <taxon>Eukaryota</taxon>
        <taxon>Metazoa</taxon>
        <taxon>Chordata</taxon>
        <taxon>Craniata</taxon>
        <taxon>Vertebrata</taxon>
        <taxon>Euteleostomi</taxon>
        <taxon>Actinopterygii</taxon>
        <taxon>Neopterygii</taxon>
        <taxon>Teleostei</taxon>
        <taxon>Ostariophysi</taxon>
        <taxon>Siluriformes</taxon>
        <taxon>Bagridae</taxon>
        <taxon>Tachysurus</taxon>
    </lineage>
</organism>
<evidence type="ECO:0000256" key="7">
    <source>
        <dbReference type="ARBA" id="ARBA00023170"/>
    </source>
</evidence>
<dbReference type="InterPro" id="IPR016187">
    <property type="entry name" value="CTDL_fold"/>
</dbReference>
<dbReference type="SMART" id="SM00445">
    <property type="entry name" value="LINK"/>
    <property type="match status" value="1"/>
</dbReference>
<feature type="region of interest" description="Disordered" evidence="10">
    <location>
        <begin position="136"/>
        <end position="204"/>
    </location>
</feature>
<dbReference type="EMBL" id="JAVHJS010000001">
    <property type="protein sequence ID" value="KAK2869567.1"/>
    <property type="molecule type" value="Genomic_DNA"/>
</dbReference>
<evidence type="ECO:0000256" key="3">
    <source>
        <dbReference type="ARBA" id="ARBA00022729"/>
    </source>
</evidence>
<dbReference type="GO" id="GO:0005886">
    <property type="term" value="C:plasma membrane"/>
    <property type="evidence" value="ECO:0007669"/>
    <property type="project" value="TreeGrafter"/>
</dbReference>
<dbReference type="PRINTS" id="PR01265">
    <property type="entry name" value="LINKMODULE"/>
</dbReference>
<keyword evidence="8" id="KW-0325">Glycoprotein</keyword>
<evidence type="ECO:0000313" key="14">
    <source>
        <dbReference type="EMBL" id="KAK2869567.1"/>
    </source>
</evidence>
<dbReference type="PANTHER" id="PTHR10225">
    <property type="entry name" value="HYALURONAN RECEPTOR"/>
    <property type="match status" value="1"/>
</dbReference>
<dbReference type="InterPro" id="IPR043210">
    <property type="entry name" value="CD44_antigen-like"/>
</dbReference>
<dbReference type="PROSITE" id="PS50963">
    <property type="entry name" value="LINK_2"/>
    <property type="match status" value="1"/>
</dbReference>
<evidence type="ECO:0000256" key="6">
    <source>
        <dbReference type="ARBA" id="ARBA00023157"/>
    </source>
</evidence>
<protein>
    <recommendedName>
        <fullName evidence="13">Link domain-containing protein</fullName>
    </recommendedName>
</protein>
<evidence type="ECO:0000313" key="15">
    <source>
        <dbReference type="Proteomes" id="UP001187315"/>
    </source>
</evidence>
<evidence type="ECO:0000256" key="8">
    <source>
        <dbReference type="ARBA" id="ARBA00023180"/>
    </source>
</evidence>
<dbReference type="InterPro" id="IPR000538">
    <property type="entry name" value="Link_dom"/>
</dbReference>
<keyword evidence="2 11" id="KW-0812">Transmembrane</keyword>
<keyword evidence="6 9" id="KW-1015">Disulfide bond</keyword>
<feature type="chain" id="PRO_5041670008" description="Link domain-containing protein" evidence="12">
    <location>
        <begin position="18"/>
        <end position="303"/>
    </location>
</feature>
<sequence length="303" mass="32620">MAKSGMLLMLLAQFVTSALLIDVSQIRVYPEHGSVAGVFHAWLSGGYVFSASVARDVCERLGVTIADKSQVEKALALGFETCKFGWINEQVAVVPRIQAKESCGKSQLGLVTWRAPVSSVFDVYCFNSTDYEAHLNSPEENPSTAVSPTAHTSGTHPKPAKTTRSASRDDLQSASSSFPESVDGSLVTDSHVNDSPESQAFSKTGPTTAVGLIALLTTVFAFLLLAVAAVCYLKKNKVGRWNKSDQKERSDTEICEKTRKESQAEVKSQHQMTSNTDDISITIKPEKENGASSQPATADKPSL</sequence>
<feature type="compositionally biased region" description="Polar residues" evidence="10">
    <location>
        <begin position="269"/>
        <end position="279"/>
    </location>
</feature>
<proteinExistence type="predicted"/>
<keyword evidence="15" id="KW-1185">Reference proteome</keyword>
<feature type="compositionally biased region" description="Polar residues" evidence="10">
    <location>
        <begin position="187"/>
        <end position="204"/>
    </location>
</feature>
<evidence type="ECO:0000256" key="9">
    <source>
        <dbReference type="PROSITE-ProRule" id="PRU00323"/>
    </source>
</evidence>
<dbReference type="InterPro" id="IPR016186">
    <property type="entry name" value="C-type_lectin-like/link_sf"/>
</dbReference>
<name>A0AA88T925_TACVA</name>
<comment type="caution">
    <text evidence="9">Lacks conserved residue(s) required for the propagation of feature annotation.</text>
</comment>
<dbReference type="AlphaFoldDB" id="A0AA88T925"/>
<comment type="subcellular location">
    <subcellularLocation>
        <location evidence="1">Membrane</location>
        <topology evidence="1">Single-pass membrane protein</topology>
    </subcellularLocation>
</comment>